<dbReference type="Gene3D" id="3.40.5.10">
    <property type="entry name" value="Ribosomal protein L9, N-terminal domain"/>
    <property type="match status" value="1"/>
</dbReference>
<dbReference type="InterPro" id="IPR036935">
    <property type="entry name" value="Ribosomal_bL9_N_sf"/>
</dbReference>
<dbReference type="OrthoDB" id="444540at2759"/>
<evidence type="ECO:0000256" key="2">
    <source>
        <dbReference type="ARBA" id="ARBA00022723"/>
    </source>
</evidence>
<sequence>MLRVRLLEDLEAGRKRGDIVEVAAGYAKSYLIPHGFAEAAPLEEKNDVWDPRELSNADALDRNTVLEEFRRQMYHGGARTWTIRGLNRIFDAVTRDMQDDDGDAAMEPWQFQEAINKFGVFLSADAMRTLERAFDTNGDGRINHTEFLSGLRGPMNERRHRICERAWKYLISRKEPGAQVVQKSDALGSQDQHPLIRSGQASEEEVENLLNDGLEHWTGGDDLVDEQAFMAHFTDMSATIDSDDVFCQMVERQFGVREADESAETQQIVQSFKETLLRKVHEKAREGVTESRTLLDAFRLVNSDSLGSVTLGEFSACMANFGLGRDEQTAMTVFQHFDQSQNNQISYKEFVAAMTK</sequence>
<dbReference type="PANTHER" id="PTHR34524:SF6">
    <property type="entry name" value="CALCYPHOSINE LIKE"/>
    <property type="match status" value="1"/>
</dbReference>
<dbReference type="PROSITE" id="PS50222">
    <property type="entry name" value="EF_HAND_2"/>
    <property type="match status" value="3"/>
</dbReference>
<evidence type="ECO:0000259" key="7">
    <source>
        <dbReference type="PROSITE" id="PS50222"/>
    </source>
</evidence>
<keyword evidence="4" id="KW-0106">Calcium</keyword>
<dbReference type="CDD" id="cd00051">
    <property type="entry name" value="EFh"/>
    <property type="match status" value="1"/>
</dbReference>
<keyword evidence="9" id="KW-1185">Reference proteome</keyword>
<dbReference type="InParanoid" id="A0A2R5GPI0"/>
<proteinExistence type="inferred from homology"/>
<evidence type="ECO:0000256" key="1">
    <source>
        <dbReference type="ARBA" id="ARBA00010605"/>
    </source>
</evidence>
<dbReference type="Pfam" id="PF13202">
    <property type="entry name" value="EF-hand_5"/>
    <property type="match status" value="1"/>
</dbReference>
<dbReference type="InterPro" id="IPR020070">
    <property type="entry name" value="Ribosomal_bL9_N"/>
</dbReference>
<reference evidence="8 9" key="1">
    <citation type="submission" date="2017-12" db="EMBL/GenBank/DDBJ databases">
        <title>Sequencing, de novo assembly and annotation of complete genome of a new Thraustochytrid species, strain FCC1311.</title>
        <authorList>
            <person name="Sedici K."/>
            <person name="Godart F."/>
            <person name="Aiese Cigliano R."/>
            <person name="Sanseverino W."/>
            <person name="Barakat M."/>
            <person name="Ortet P."/>
            <person name="Marechal E."/>
            <person name="Cagnac O."/>
            <person name="Amato A."/>
        </authorList>
    </citation>
    <scope>NUCLEOTIDE SEQUENCE [LARGE SCALE GENOMIC DNA]</scope>
</reference>
<evidence type="ECO:0000256" key="5">
    <source>
        <dbReference type="ARBA" id="ARBA00022980"/>
    </source>
</evidence>
<evidence type="ECO:0000256" key="3">
    <source>
        <dbReference type="ARBA" id="ARBA00022737"/>
    </source>
</evidence>
<keyword evidence="5" id="KW-0689">Ribosomal protein</keyword>
<keyword evidence="2" id="KW-0479">Metal-binding</keyword>
<dbReference type="Proteomes" id="UP000241890">
    <property type="component" value="Unassembled WGS sequence"/>
</dbReference>
<dbReference type="GO" id="GO:0005840">
    <property type="term" value="C:ribosome"/>
    <property type="evidence" value="ECO:0007669"/>
    <property type="project" value="UniProtKB-KW"/>
</dbReference>
<comment type="caution">
    <text evidence="8">The sequence shown here is derived from an EMBL/GenBank/DDBJ whole genome shotgun (WGS) entry which is preliminary data.</text>
</comment>
<name>A0A2R5GPI0_9STRA</name>
<dbReference type="GO" id="GO:1990904">
    <property type="term" value="C:ribonucleoprotein complex"/>
    <property type="evidence" value="ECO:0007669"/>
    <property type="project" value="UniProtKB-KW"/>
</dbReference>
<dbReference type="AlphaFoldDB" id="A0A2R5GPI0"/>
<dbReference type="InterPro" id="IPR002048">
    <property type="entry name" value="EF_hand_dom"/>
</dbReference>
<dbReference type="PANTHER" id="PTHR34524">
    <property type="entry name" value="CALCYPHOSIN"/>
    <property type="match status" value="1"/>
</dbReference>
<evidence type="ECO:0000313" key="9">
    <source>
        <dbReference type="Proteomes" id="UP000241890"/>
    </source>
</evidence>
<dbReference type="EMBL" id="BEYU01000123">
    <property type="protein sequence ID" value="GBG32525.1"/>
    <property type="molecule type" value="Genomic_DNA"/>
</dbReference>
<accession>A0A2R5GPI0</accession>
<keyword evidence="6" id="KW-0687">Ribonucleoprotein</keyword>
<protein>
    <submittedName>
        <fullName evidence="8">Calcyphosin-like protein</fullName>
    </submittedName>
</protein>
<evidence type="ECO:0000256" key="4">
    <source>
        <dbReference type="ARBA" id="ARBA00022837"/>
    </source>
</evidence>
<dbReference type="PROSITE" id="PS00018">
    <property type="entry name" value="EF_HAND_1"/>
    <property type="match status" value="2"/>
</dbReference>
<dbReference type="GO" id="GO:0005509">
    <property type="term" value="F:calcium ion binding"/>
    <property type="evidence" value="ECO:0007669"/>
    <property type="project" value="InterPro"/>
</dbReference>
<dbReference type="InterPro" id="IPR018247">
    <property type="entry name" value="EF_Hand_1_Ca_BS"/>
</dbReference>
<feature type="domain" description="EF-hand" evidence="7">
    <location>
        <begin position="122"/>
        <end position="157"/>
    </location>
</feature>
<dbReference type="SUPFAM" id="SSF47473">
    <property type="entry name" value="EF-hand"/>
    <property type="match status" value="1"/>
</dbReference>
<dbReference type="SUPFAM" id="SSF55658">
    <property type="entry name" value="L9 N-domain-like"/>
    <property type="match status" value="1"/>
</dbReference>
<feature type="domain" description="EF-hand" evidence="7">
    <location>
        <begin position="289"/>
        <end position="324"/>
    </location>
</feature>
<dbReference type="InterPro" id="IPR011992">
    <property type="entry name" value="EF-hand-dom_pair"/>
</dbReference>
<dbReference type="Gene3D" id="1.10.238.10">
    <property type="entry name" value="EF-hand"/>
    <property type="match status" value="3"/>
</dbReference>
<dbReference type="Pfam" id="PF13499">
    <property type="entry name" value="EF-hand_7"/>
    <property type="match status" value="1"/>
</dbReference>
<gene>
    <name evidence="8" type="ORF">FCC1311_087492</name>
</gene>
<evidence type="ECO:0000313" key="8">
    <source>
        <dbReference type="EMBL" id="GBG32525.1"/>
    </source>
</evidence>
<dbReference type="SMART" id="SM00054">
    <property type="entry name" value="EFh"/>
    <property type="match status" value="3"/>
</dbReference>
<dbReference type="Pfam" id="PF01281">
    <property type="entry name" value="Ribosomal_L9_N"/>
    <property type="match status" value="1"/>
</dbReference>
<feature type="domain" description="EF-hand" evidence="7">
    <location>
        <begin position="325"/>
        <end position="356"/>
    </location>
</feature>
<organism evidence="8 9">
    <name type="scientific">Hondaea fermentalgiana</name>
    <dbReference type="NCBI Taxonomy" id="2315210"/>
    <lineage>
        <taxon>Eukaryota</taxon>
        <taxon>Sar</taxon>
        <taxon>Stramenopiles</taxon>
        <taxon>Bigyra</taxon>
        <taxon>Labyrinthulomycetes</taxon>
        <taxon>Thraustochytrida</taxon>
        <taxon>Thraustochytriidae</taxon>
        <taxon>Hondaea</taxon>
    </lineage>
</organism>
<comment type="similarity">
    <text evidence="1">Belongs to the bacterial ribosomal protein bL9 family.</text>
</comment>
<evidence type="ECO:0000256" key="6">
    <source>
        <dbReference type="ARBA" id="ARBA00023274"/>
    </source>
</evidence>
<dbReference type="InterPro" id="IPR009027">
    <property type="entry name" value="Ribosomal_bL9/RNase_H1_N"/>
</dbReference>
<dbReference type="InterPro" id="IPR051581">
    <property type="entry name" value="Ca-bind"/>
</dbReference>
<keyword evidence="3" id="KW-0677">Repeat</keyword>